<dbReference type="InterPro" id="IPR015946">
    <property type="entry name" value="KH_dom-like_a/b"/>
</dbReference>
<feature type="binding site" evidence="7">
    <location>
        <begin position="15"/>
        <end position="22"/>
    </location>
    <ligand>
        <name>GTP</name>
        <dbReference type="ChEBI" id="CHEBI:37565"/>
    </ligand>
</feature>
<comment type="caution">
    <text evidence="7">Lacks conserved residue(s) required for the propagation of feature annotation.</text>
</comment>
<keyword evidence="11" id="KW-1185">Reference proteome</keyword>
<evidence type="ECO:0000256" key="2">
    <source>
        <dbReference type="ARBA" id="ARBA00020484"/>
    </source>
</evidence>
<dbReference type="Pfam" id="PF01926">
    <property type="entry name" value="MMR_HSR1"/>
    <property type="match status" value="1"/>
</dbReference>
<dbReference type="HAMAP" id="MF_00367">
    <property type="entry name" value="GTPase_Era"/>
    <property type="match status" value="1"/>
</dbReference>
<dbReference type="GO" id="GO:0005525">
    <property type="term" value="F:GTP binding"/>
    <property type="evidence" value="ECO:0007669"/>
    <property type="project" value="UniProtKB-UniRule"/>
</dbReference>
<feature type="domain" description="G" evidence="8">
    <location>
        <begin position="12"/>
        <end position="123"/>
    </location>
</feature>
<dbReference type="OrthoDB" id="9805918at2"/>
<dbReference type="Proteomes" id="UP000006811">
    <property type="component" value="Chromosome"/>
</dbReference>
<keyword evidence="7" id="KW-1003">Cell membrane</keyword>
<dbReference type="Pfam" id="PF07650">
    <property type="entry name" value="KH_2"/>
    <property type="match status" value="1"/>
</dbReference>
<keyword evidence="3 7" id="KW-0690">Ribosome biogenesis</keyword>
<evidence type="ECO:0000259" key="9">
    <source>
        <dbReference type="Pfam" id="PF07650"/>
    </source>
</evidence>
<evidence type="ECO:0000313" key="11">
    <source>
        <dbReference type="Proteomes" id="UP000006811"/>
    </source>
</evidence>
<dbReference type="Gene3D" id="3.40.50.300">
    <property type="entry name" value="P-loop containing nucleotide triphosphate hydrolases"/>
    <property type="match status" value="1"/>
</dbReference>
<evidence type="ECO:0000313" key="10">
    <source>
        <dbReference type="EMBL" id="AEH39752.1"/>
    </source>
</evidence>
<keyword evidence="7" id="KW-0472">Membrane</keyword>
<gene>
    <name evidence="7 10" type="primary">era</name>
    <name evidence="10" type="ORF">BCTU_167</name>
</gene>
<sequence length="280" mass="32948">MNKIKKYCGNAILVGRTNVGKSTILNRLIQKNISITSSKINTTKNPIIGIHTTNSTQSIIIDSPGLINFINNSYKKKNTYLSIFKKTNIVIFVLEAFIWTKQEQKLLHYIIKENINYIILVNKIDKIKNKSLLLPYIQMINTHTLRKKIILISAKKDKDLDQIIQLIQKYMPKNKHRYPQEIKTNYNMNFLITEIVRETLLNFFKSRNTVFCKNICFKYFKNLKNEHVINTIILVPNIRYKKIIIGNQGNKIKRCSIISRKKIENFLCMKIHFKVWVKLS</sequence>
<keyword evidence="4 7" id="KW-0547">Nucleotide-binding</keyword>
<evidence type="ECO:0000256" key="4">
    <source>
        <dbReference type="ARBA" id="ARBA00022741"/>
    </source>
</evidence>
<dbReference type="NCBIfam" id="TIGR00436">
    <property type="entry name" value="era"/>
    <property type="match status" value="1"/>
</dbReference>
<feature type="binding site" evidence="7">
    <location>
        <begin position="122"/>
        <end position="125"/>
    </location>
    <ligand>
        <name>GTP</name>
        <dbReference type="ChEBI" id="CHEBI:37565"/>
    </ligand>
</feature>
<dbReference type="AlphaFoldDB" id="F7WZT9"/>
<dbReference type="NCBIfam" id="TIGR00231">
    <property type="entry name" value="small_GTP"/>
    <property type="match status" value="1"/>
</dbReference>
<keyword evidence="6 7" id="KW-0342">GTP-binding</keyword>
<dbReference type="InterPro" id="IPR005225">
    <property type="entry name" value="Small_GTP-bd"/>
</dbReference>
<dbReference type="GO" id="GO:0000028">
    <property type="term" value="P:ribosomal small subunit assembly"/>
    <property type="evidence" value="ECO:0007669"/>
    <property type="project" value="TreeGrafter"/>
</dbReference>
<dbReference type="InterPro" id="IPR005662">
    <property type="entry name" value="GTPase_Era-like"/>
</dbReference>
<dbReference type="InterPro" id="IPR027417">
    <property type="entry name" value="P-loop_NTPase"/>
</dbReference>
<evidence type="ECO:0000256" key="7">
    <source>
        <dbReference type="HAMAP-Rule" id="MF_00367"/>
    </source>
</evidence>
<evidence type="ECO:0000256" key="5">
    <source>
        <dbReference type="ARBA" id="ARBA00022884"/>
    </source>
</evidence>
<keyword evidence="5 7" id="KW-0694">RNA-binding</keyword>
<keyword evidence="7" id="KW-0699">rRNA-binding</keyword>
<dbReference type="InterPro" id="IPR009019">
    <property type="entry name" value="KH_sf_prok-type"/>
</dbReference>
<dbReference type="PANTHER" id="PTHR42698">
    <property type="entry name" value="GTPASE ERA"/>
    <property type="match status" value="1"/>
</dbReference>
<organism evidence="10 11">
    <name type="scientific">Buchnera aphidicola</name>
    <name type="common">Cinara tujafilina</name>
    <dbReference type="NCBI Taxonomy" id="261317"/>
    <lineage>
        <taxon>Bacteria</taxon>
        <taxon>Pseudomonadati</taxon>
        <taxon>Pseudomonadota</taxon>
        <taxon>Gammaproteobacteria</taxon>
        <taxon>Enterobacterales</taxon>
        <taxon>Erwiniaceae</taxon>
        <taxon>Buchnera</taxon>
    </lineage>
</organism>
<dbReference type="InterPro" id="IPR006073">
    <property type="entry name" value="GTP-bd"/>
</dbReference>
<name>F7WZT9_9GAMM</name>
<dbReference type="EMBL" id="CP001817">
    <property type="protein sequence ID" value="AEH39752.1"/>
    <property type="molecule type" value="Genomic_DNA"/>
</dbReference>
<dbReference type="GO" id="GO:0005829">
    <property type="term" value="C:cytosol"/>
    <property type="evidence" value="ECO:0007669"/>
    <property type="project" value="TreeGrafter"/>
</dbReference>
<proteinExistence type="inferred from homology"/>
<evidence type="ECO:0000259" key="8">
    <source>
        <dbReference type="Pfam" id="PF01926"/>
    </source>
</evidence>
<comment type="function">
    <text evidence="7">An essential GTPase that binds both GDP and GTP, with rapid nucleotide exchange. Plays a role in 16S rRNA processing and 30S ribosomal subunit biogenesis and possibly also in cell cycle regulation and energy metabolism.</text>
</comment>
<comment type="similarity">
    <text evidence="1 7">Belongs to the TRAFAC class TrmE-Era-EngA-EngB-Septin-like GTPase superfamily. Era GTPase family.</text>
</comment>
<evidence type="ECO:0000256" key="6">
    <source>
        <dbReference type="ARBA" id="ARBA00023134"/>
    </source>
</evidence>
<keyword evidence="7" id="KW-0963">Cytoplasm</keyword>
<comment type="subcellular location">
    <subcellularLocation>
        <location evidence="7">Cytoplasm</location>
    </subcellularLocation>
    <subcellularLocation>
        <location evidence="7">Cell membrane</location>
        <topology evidence="7">Peripheral membrane protein</topology>
    </subcellularLocation>
</comment>
<dbReference type="GO" id="GO:0003924">
    <property type="term" value="F:GTPase activity"/>
    <property type="evidence" value="ECO:0007669"/>
    <property type="project" value="UniProtKB-UniRule"/>
</dbReference>
<dbReference type="SUPFAM" id="SSF54814">
    <property type="entry name" value="Prokaryotic type KH domain (KH-domain type II)"/>
    <property type="match status" value="1"/>
</dbReference>
<feature type="domain" description="KH type-2" evidence="9">
    <location>
        <begin position="225"/>
        <end position="278"/>
    </location>
</feature>
<dbReference type="HOGENOM" id="CLU_038009_1_2_6"/>
<protein>
    <recommendedName>
        <fullName evidence="2 7">GTPase Era</fullName>
    </recommendedName>
</protein>
<dbReference type="GO" id="GO:0005886">
    <property type="term" value="C:plasma membrane"/>
    <property type="evidence" value="ECO:0007669"/>
    <property type="project" value="UniProtKB-SubCell"/>
</dbReference>
<dbReference type="PRINTS" id="PR00326">
    <property type="entry name" value="GTP1OBG"/>
</dbReference>
<dbReference type="eggNOG" id="COG1159">
    <property type="taxonomic scope" value="Bacteria"/>
</dbReference>
<dbReference type="PANTHER" id="PTHR42698:SF1">
    <property type="entry name" value="GTPASE ERA, MITOCHONDRIAL"/>
    <property type="match status" value="1"/>
</dbReference>
<reference evidence="10 11" key="1">
    <citation type="journal article" date="2011" name="Appl. Environ. Microbiol.">
        <title>The genome of Buchnera aphidicola from the aphid Cinara tujafilina provides new clues about the evolutionary history of metabolic losses in bacterial endosymbionts.</title>
        <authorList>
            <person name="Lamelas A."/>
            <person name="Gosalbes M.J."/>
            <person name="Moya A."/>
            <person name="Latorre A."/>
        </authorList>
    </citation>
    <scope>NUCLEOTIDE SEQUENCE [LARGE SCALE GENOMIC DNA]</scope>
    <source>
        <strain evidence="11">Cinara tujafilina</strain>
    </source>
</reference>
<dbReference type="GO" id="GO:0070181">
    <property type="term" value="F:small ribosomal subunit rRNA binding"/>
    <property type="evidence" value="ECO:0007669"/>
    <property type="project" value="UniProtKB-UniRule"/>
</dbReference>
<dbReference type="KEGG" id="baj:BCTU_167"/>
<evidence type="ECO:0000256" key="3">
    <source>
        <dbReference type="ARBA" id="ARBA00022517"/>
    </source>
</evidence>
<comment type="subunit">
    <text evidence="7">Monomer.</text>
</comment>
<accession>F7WZT9</accession>
<evidence type="ECO:0000256" key="1">
    <source>
        <dbReference type="ARBA" id="ARBA00007921"/>
    </source>
</evidence>
<dbReference type="InterPro" id="IPR004044">
    <property type="entry name" value="KH_dom_type_2"/>
</dbReference>
<dbReference type="GO" id="GO:0043024">
    <property type="term" value="F:ribosomal small subunit binding"/>
    <property type="evidence" value="ECO:0007669"/>
    <property type="project" value="TreeGrafter"/>
</dbReference>
<dbReference type="Gene3D" id="3.30.300.20">
    <property type="match status" value="1"/>
</dbReference>
<dbReference type="SUPFAM" id="SSF52540">
    <property type="entry name" value="P-loop containing nucleoside triphosphate hydrolases"/>
    <property type="match status" value="1"/>
</dbReference>
<dbReference type="STRING" id="261317.BCTU_167"/>